<reference evidence="6" key="1">
    <citation type="submission" date="2019-10" db="EMBL/GenBank/DDBJ databases">
        <title>Lacipirellula parvula gen. nov., sp. nov., representing a lineage of planctomycetes widespread in freshwater anoxic habitats, and description of the family Lacipirellulaceae.</title>
        <authorList>
            <person name="Dedysh S.N."/>
            <person name="Kulichevskaya I.S."/>
            <person name="Beletsky A.V."/>
            <person name="Rakitin A.L."/>
            <person name="Mardanov A.V."/>
            <person name="Ivanova A.A."/>
            <person name="Saltykova V.X."/>
            <person name="Rijpstra W.I.C."/>
            <person name="Sinninghe Damste J.S."/>
            <person name="Ravin N.V."/>
        </authorList>
    </citation>
    <scope>NUCLEOTIDE SEQUENCE [LARGE SCALE GENOMIC DNA]</scope>
    <source>
        <strain evidence="6">PX69</strain>
    </source>
</reference>
<dbReference type="CDD" id="cd07341">
    <property type="entry name" value="M56_BlaR1_MecR1_like"/>
    <property type="match status" value="1"/>
</dbReference>
<evidence type="ECO:0000313" key="5">
    <source>
        <dbReference type="EMBL" id="BBO30631.1"/>
    </source>
</evidence>
<sequence>MTLVDIAVALVRTTLATSLAALVAWALLAALRVSSPRIHRVAWLLVIAQGWLFFPFTIQIESPAPPTPKRAAGFMPAVIPEPEVISFENGSEWVQDPLTTGASTIVEVPPSQAFPDPLPFAIGAWLLGAITLVTIAAYRYLRVLRTFPLGSPPDDPQWQAEWDSARSSAKLRRHQTVTLRITAALGPLLHWAPWAYFILVPRSLWSSLQAAERSAILRHEFAHLRRNDLWKSLAIRVLALPQWFNPLAWLAVRRFDEAAEWACDDAAARNANDRLAFANSLLQSAEYALAPYPASAPAARGTLTRRIRRLVSPRFKEESKMKLLLVPTLLVVAAAAQTIRIERVAAELPQQPSNSHSWSLAEEFSVPLAERLENTKRRHAQLLAERQRAVDAAESSNNAATQDGRHSGPPASIEQMNFDQLAKEFEQFAHMNYVIEPPDILSIRVTPRLSNAVRGNGPIANVGPPRLKVAVAPSGATKRFLVEMDGRISLKPYASVYVAGMTLDEAKHAIQVALDSRGIENDVQVSVDQFNSKVYYVITEGAAEGDDVTRLPIPYPVDGKETVGAAIARIYAHPEDLANPKGLIANATITLHRVALKHPGASRIYAIEWDPALQAPTPLTNYCLLPGDRIFIRSKESIERGAVSRAKAPSAPQEVNPQELPRDGDYYKPERAEMRQSTYRLQPHDTIKLRVERPHRPAYTLTWGDFEGDFTVNHDGDVKLGRAAAGAAVVVAGLTANEAREAIEQELRKESPGCELQLTLSTLATEKYVISIQRADGTELAVGALRSDCLSKSDFSEWTYFRSFIAELAPITEVKLERTDRHGKTESIKLATIWDAIQAPQMLANDHPVRPGDRLVVTVADDWQPRVFPAWLEPRDIQRKRGQTLFRIVEGWSQVGGVKFDHPDVQRPAGPKYSR</sequence>
<keyword evidence="6" id="KW-1185">Reference proteome</keyword>
<feature type="domain" description="Polysaccharide export protein N-terminal" evidence="3">
    <location>
        <begin position="676"/>
        <end position="752"/>
    </location>
</feature>
<feature type="region of interest" description="Disordered" evidence="1">
    <location>
        <begin position="642"/>
        <end position="668"/>
    </location>
</feature>
<keyword evidence="2" id="KW-0812">Transmembrane</keyword>
<dbReference type="EMBL" id="AP021861">
    <property type="protein sequence ID" value="BBO30631.1"/>
    <property type="molecule type" value="Genomic_DNA"/>
</dbReference>
<accession>A0A5K7X7C8</accession>
<evidence type="ECO:0000259" key="4">
    <source>
        <dbReference type="Pfam" id="PF05569"/>
    </source>
</evidence>
<gene>
    <name evidence="5" type="ORF">PLANPX_0243</name>
</gene>
<feature type="transmembrane region" description="Helical" evidence="2">
    <location>
        <begin position="118"/>
        <end position="141"/>
    </location>
</feature>
<name>A0A5K7X7C8_9BACT</name>
<dbReference type="Proteomes" id="UP000326837">
    <property type="component" value="Chromosome"/>
</dbReference>
<dbReference type="Pfam" id="PF02563">
    <property type="entry name" value="Poly_export"/>
    <property type="match status" value="2"/>
</dbReference>
<dbReference type="RefSeq" id="WP_152096939.1">
    <property type="nucleotide sequence ID" value="NZ_AP021861.1"/>
</dbReference>
<evidence type="ECO:0000259" key="3">
    <source>
        <dbReference type="Pfam" id="PF02563"/>
    </source>
</evidence>
<feature type="transmembrane region" description="Helical" evidence="2">
    <location>
        <begin position="177"/>
        <end position="199"/>
    </location>
</feature>
<keyword evidence="2" id="KW-1133">Transmembrane helix</keyword>
<proteinExistence type="predicted"/>
<dbReference type="AlphaFoldDB" id="A0A5K7X7C8"/>
<evidence type="ECO:0000256" key="2">
    <source>
        <dbReference type="SAM" id="Phobius"/>
    </source>
</evidence>
<feature type="transmembrane region" description="Helical" evidence="2">
    <location>
        <begin position="6"/>
        <end position="29"/>
    </location>
</feature>
<dbReference type="PANTHER" id="PTHR34978:SF3">
    <property type="entry name" value="SLR0241 PROTEIN"/>
    <property type="match status" value="1"/>
</dbReference>
<dbReference type="Pfam" id="PF05569">
    <property type="entry name" value="Peptidase_M56"/>
    <property type="match status" value="1"/>
</dbReference>
<keyword evidence="2" id="KW-0472">Membrane</keyword>
<protein>
    <submittedName>
        <fullName evidence="5">Uncharacterized protein</fullName>
    </submittedName>
</protein>
<dbReference type="Gene3D" id="3.30.1950.10">
    <property type="entry name" value="wza like domain"/>
    <property type="match status" value="1"/>
</dbReference>
<evidence type="ECO:0000256" key="1">
    <source>
        <dbReference type="SAM" id="MobiDB-lite"/>
    </source>
</evidence>
<feature type="region of interest" description="Disordered" evidence="1">
    <location>
        <begin position="387"/>
        <end position="410"/>
    </location>
</feature>
<dbReference type="KEGG" id="lpav:PLANPX_0243"/>
<evidence type="ECO:0000313" key="6">
    <source>
        <dbReference type="Proteomes" id="UP000326837"/>
    </source>
</evidence>
<dbReference type="InterPro" id="IPR052173">
    <property type="entry name" value="Beta-lactam_resp_regulator"/>
</dbReference>
<feature type="domain" description="Polysaccharide export protein N-terminal" evidence="3">
    <location>
        <begin position="432"/>
        <end position="527"/>
    </location>
</feature>
<dbReference type="PANTHER" id="PTHR34978">
    <property type="entry name" value="POSSIBLE SENSOR-TRANSDUCER PROTEIN BLAR"/>
    <property type="match status" value="1"/>
</dbReference>
<feature type="domain" description="Peptidase M56" evidence="4">
    <location>
        <begin position="10"/>
        <end position="308"/>
    </location>
</feature>
<dbReference type="Gene3D" id="3.10.560.10">
    <property type="entry name" value="Outer membrane lipoprotein wza domain like"/>
    <property type="match status" value="2"/>
</dbReference>
<dbReference type="InterPro" id="IPR008756">
    <property type="entry name" value="Peptidase_M56"/>
</dbReference>
<organism evidence="5 6">
    <name type="scientific">Lacipirellula parvula</name>
    <dbReference type="NCBI Taxonomy" id="2650471"/>
    <lineage>
        <taxon>Bacteria</taxon>
        <taxon>Pseudomonadati</taxon>
        <taxon>Planctomycetota</taxon>
        <taxon>Planctomycetia</taxon>
        <taxon>Pirellulales</taxon>
        <taxon>Lacipirellulaceae</taxon>
        <taxon>Lacipirellula</taxon>
    </lineage>
</organism>
<dbReference type="InterPro" id="IPR003715">
    <property type="entry name" value="Poly_export_N"/>
</dbReference>
<feature type="transmembrane region" description="Helical" evidence="2">
    <location>
        <begin position="41"/>
        <end position="60"/>
    </location>
</feature>